<dbReference type="Proteomes" id="UP000468531">
    <property type="component" value="Unassembled WGS sequence"/>
</dbReference>
<sequence>MAPQRRVRTTDSRHNLPIAPNLIAHDFTTAAPNRIWLADITDIPTAEGWLYQATIIDLFSRKIVGWAMGDHLRTELASTTLAMAIQRQRPTQD</sequence>
<gene>
    <name evidence="2" type="ORF">FNJ47_45415</name>
</gene>
<dbReference type="GO" id="GO:0003676">
    <property type="term" value="F:nucleic acid binding"/>
    <property type="evidence" value="ECO:0007669"/>
    <property type="project" value="InterPro"/>
</dbReference>
<dbReference type="PROSITE" id="PS50994">
    <property type="entry name" value="INTEGRASE"/>
    <property type="match status" value="1"/>
</dbReference>
<dbReference type="PANTHER" id="PTHR46889:SF4">
    <property type="entry name" value="TRANSPOSASE INSO FOR INSERTION SEQUENCE ELEMENT IS911B-RELATED"/>
    <property type="match status" value="1"/>
</dbReference>
<protein>
    <submittedName>
        <fullName evidence="2">DDE-type integrase/transposase/recombinase</fullName>
    </submittedName>
</protein>
<organism evidence="2 3">
    <name type="scientific">Bradyrhizobium uaiense</name>
    <dbReference type="NCBI Taxonomy" id="2594946"/>
    <lineage>
        <taxon>Bacteria</taxon>
        <taxon>Pseudomonadati</taxon>
        <taxon>Pseudomonadota</taxon>
        <taxon>Alphaproteobacteria</taxon>
        <taxon>Hyphomicrobiales</taxon>
        <taxon>Nitrobacteraceae</taxon>
        <taxon>Bradyrhizobium</taxon>
    </lineage>
</organism>
<reference evidence="2 3" key="1">
    <citation type="journal article" date="2020" name="Arch. Microbiol.">
        <title>Bradyrhizobium uaiense sp. nov., a new highly efficient cowpea symbiont.</title>
        <authorList>
            <person name="Cabral Michel D."/>
            <person name="Azarias Guimaraes A."/>
            <person name="Martins da Costa E."/>
            <person name="Soares de Carvalho T."/>
            <person name="Balsanelli E."/>
            <person name="Willems A."/>
            <person name="Maltempi de Souza E."/>
            <person name="de Souza Moreira F.M."/>
        </authorList>
    </citation>
    <scope>NUCLEOTIDE SEQUENCE [LARGE SCALE GENOMIC DNA]</scope>
    <source>
        <strain evidence="2 3">UFLA 03-164</strain>
    </source>
</reference>
<dbReference type="InterPro" id="IPR036397">
    <property type="entry name" value="RNaseH_sf"/>
</dbReference>
<feature type="domain" description="Integrase catalytic" evidence="1">
    <location>
        <begin position="28"/>
        <end position="93"/>
    </location>
</feature>
<dbReference type="GO" id="GO:0015074">
    <property type="term" value="P:DNA integration"/>
    <property type="evidence" value="ECO:0007669"/>
    <property type="project" value="InterPro"/>
</dbReference>
<dbReference type="AlphaFoldDB" id="A0A6P1BWR0"/>
<evidence type="ECO:0000313" key="3">
    <source>
        <dbReference type="Proteomes" id="UP000468531"/>
    </source>
</evidence>
<dbReference type="Gene3D" id="3.30.420.10">
    <property type="entry name" value="Ribonuclease H-like superfamily/Ribonuclease H"/>
    <property type="match status" value="1"/>
</dbReference>
<name>A0A6P1BWR0_9BRAD</name>
<dbReference type="Pfam" id="PF00665">
    <property type="entry name" value="rve"/>
    <property type="match status" value="1"/>
</dbReference>
<dbReference type="EMBL" id="VKHP01000417">
    <property type="protein sequence ID" value="NEV02729.1"/>
    <property type="molecule type" value="Genomic_DNA"/>
</dbReference>
<dbReference type="SUPFAM" id="SSF53098">
    <property type="entry name" value="Ribonuclease H-like"/>
    <property type="match status" value="1"/>
</dbReference>
<dbReference type="InterPro" id="IPR001584">
    <property type="entry name" value="Integrase_cat-core"/>
</dbReference>
<accession>A0A6P1BWR0</accession>
<keyword evidence="3" id="KW-1185">Reference proteome</keyword>
<evidence type="ECO:0000259" key="1">
    <source>
        <dbReference type="PROSITE" id="PS50994"/>
    </source>
</evidence>
<dbReference type="PANTHER" id="PTHR46889">
    <property type="entry name" value="TRANSPOSASE INSF FOR INSERTION SEQUENCE IS3B-RELATED"/>
    <property type="match status" value="1"/>
</dbReference>
<proteinExistence type="predicted"/>
<evidence type="ECO:0000313" key="2">
    <source>
        <dbReference type="EMBL" id="NEV02729.1"/>
    </source>
</evidence>
<comment type="caution">
    <text evidence="2">The sequence shown here is derived from an EMBL/GenBank/DDBJ whole genome shotgun (WGS) entry which is preliminary data.</text>
</comment>
<dbReference type="InterPro" id="IPR012337">
    <property type="entry name" value="RNaseH-like_sf"/>
</dbReference>
<dbReference type="InterPro" id="IPR050900">
    <property type="entry name" value="Transposase_IS3/IS150/IS904"/>
</dbReference>